<accession>A0ABS8CPJ5</accession>
<evidence type="ECO:0000313" key="4">
    <source>
        <dbReference type="Proteomes" id="UP001198571"/>
    </source>
</evidence>
<dbReference type="RefSeq" id="WP_226935922.1">
    <property type="nucleotide sequence ID" value="NZ_JACDXX010000010.1"/>
</dbReference>
<sequence length="144" mass="16418">MARKKKKKTPRLPRIQWVYIMSNASMPGLLKIGMTTTSPQQRNRELGAATGVPTPFRLEYSLRVSNALRVERALHQELAVYRVNRRREFFEMDVKTAIRALKTVAKRRPFGLGGLIWLLAGGMEVLTALLLLYLGTGVWEHMLP</sequence>
<feature type="domain" description="Bacteriophage T5 Orf172 DNA-binding" evidence="2">
    <location>
        <begin position="24"/>
        <end position="104"/>
    </location>
</feature>
<organism evidence="3 4">
    <name type="scientific">Pseudogemmobacter faecipullorum</name>
    <dbReference type="NCBI Taxonomy" id="2755041"/>
    <lineage>
        <taxon>Bacteria</taxon>
        <taxon>Pseudomonadati</taxon>
        <taxon>Pseudomonadota</taxon>
        <taxon>Alphaproteobacteria</taxon>
        <taxon>Rhodobacterales</taxon>
        <taxon>Paracoccaceae</taxon>
        <taxon>Pseudogemmobacter</taxon>
    </lineage>
</organism>
<evidence type="ECO:0000256" key="1">
    <source>
        <dbReference type="SAM" id="Phobius"/>
    </source>
</evidence>
<evidence type="ECO:0000313" key="3">
    <source>
        <dbReference type="EMBL" id="MCB5410750.1"/>
    </source>
</evidence>
<proteinExistence type="predicted"/>
<reference evidence="3 4" key="1">
    <citation type="submission" date="2020-07" db="EMBL/GenBank/DDBJ databases">
        <title>Pseudogemmobacter sp. nov., isolated from poultry manure in Taiwan.</title>
        <authorList>
            <person name="Lin S.-Y."/>
            <person name="Tang Y.-S."/>
            <person name="Young C.-C."/>
        </authorList>
    </citation>
    <scope>NUCLEOTIDE SEQUENCE [LARGE SCALE GENOMIC DNA]</scope>
    <source>
        <strain evidence="3 4">CC-YST710</strain>
    </source>
</reference>
<dbReference type="InterPro" id="IPR018306">
    <property type="entry name" value="Phage_T5_Orf172_DNA-bd"/>
</dbReference>
<keyword evidence="1" id="KW-0472">Membrane</keyword>
<feature type="transmembrane region" description="Helical" evidence="1">
    <location>
        <begin position="110"/>
        <end position="134"/>
    </location>
</feature>
<dbReference type="EMBL" id="JACDXX010000010">
    <property type="protein sequence ID" value="MCB5410750.1"/>
    <property type="molecule type" value="Genomic_DNA"/>
</dbReference>
<protein>
    <submittedName>
        <fullName evidence="3">GIY-YIG nuclease family protein</fullName>
    </submittedName>
</protein>
<gene>
    <name evidence="3" type="ORF">H0485_12170</name>
</gene>
<dbReference type="Pfam" id="PF10544">
    <property type="entry name" value="T5orf172"/>
    <property type="match status" value="1"/>
</dbReference>
<keyword evidence="1" id="KW-1133">Transmembrane helix</keyword>
<name>A0ABS8CPJ5_9RHOB</name>
<keyword evidence="1" id="KW-0812">Transmembrane</keyword>
<evidence type="ECO:0000259" key="2">
    <source>
        <dbReference type="SMART" id="SM00974"/>
    </source>
</evidence>
<dbReference type="SMART" id="SM00974">
    <property type="entry name" value="T5orf172"/>
    <property type="match status" value="1"/>
</dbReference>
<dbReference type="Proteomes" id="UP001198571">
    <property type="component" value="Unassembled WGS sequence"/>
</dbReference>
<keyword evidence="4" id="KW-1185">Reference proteome</keyword>
<comment type="caution">
    <text evidence="3">The sequence shown here is derived from an EMBL/GenBank/DDBJ whole genome shotgun (WGS) entry which is preliminary data.</text>
</comment>